<accession>E6PQG5</accession>
<organism evidence="1">
    <name type="scientific">mine drainage metagenome</name>
    <dbReference type="NCBI Taxonomy" id="410659"/>
    <lineage>
        <taxon>unclassified sequences</taxon>
        <taxon>metagenomes</taxon>
        <taxon>ecological metagenomes</taxon>
    </lineage>
</organism>
<reference evidence="1" key="1">
    <citation type="submission" date="2009-10" db="EMBL/GenBank/DDBJ databases">
        <title>Diversity of trophic interactions inside an arsenic-rich microbial ecosystem.</title>
        <authorList>
            <person name="Bertin P.N."/>
            <person name="Heinrich-Salmeron A."/>
            <person name="Pelletier E."/>
            <person name="Goulhen-Chollet F."/>
            <person name="Arsene-Ploetze F."/>
            <person name="Gallien S."/>
            <person name="Calteau A."/>
            <person name="Vallenet D."/>
            <person name="Casiot C."/>
            <person name="Chane-Woon-Ming B."/>
            <person name="Giloteaux L."/>
            <person name="Barakat M."/>
            <person name="Bonnefoy V."/>
            <person name="Bruneel O."/>
            <person name="Chandler M."/>
            <person name="Cleiss J."/>
            <person name="Duran R."/>
            <person name="Elbaz-Poulichet F."/>
            <person name="Fonknechten N."/>
            <person name="Lauga B."/>
            <person name="Mornico D."/>
            <person name="Ortet P."/>
            <person name="Schaeffer C."/>
            <person name="Siguier P."/>
            <person name="Alexander Thil Smith A."/>
            <person name="Van Dorsselaer A."/>
            <person name="Weissenbach J."/>
            <person name="Medigue C."/>
            <person name="Le Paslier D."/>
        </authorList>
    </citation>
    <scope>NUCLEOTIDE SEQUENCE</scope>
</reference>
<comment type="caution">
    <text evidence="1">The sequence shown here is derived from an EMBL/GenBank/DDBJ whole genome shotgun (WGS) entry which is preliminary data.</text>
</comment>
<gene>
    <name evidence="1" type="ORF">CARN2_2641</name>
</gene>
<proteinExistence type="predicted"/>
<dbReference type="EMBL" id="CABM01000042">
    <property type="protein sequence ID" value="CBH97169.1"/>
    <property type="molecule type" value="Genomic_DNA"/>
</dbReference>
<dbReference type="AlphaFoldDB" id="E6PQG5"/>
<name>E6PQG5_9ZZZZ</name>
<evidence type="ECO:0000313" key="1">
    <source>
        <dbReference type="EMBL" id="CBH97169.1"/>
    </source>
</evidence>
<protein>
    <submittedName>
        <fullName evidence="1">Uncharacterized protein</fullName>
    </submittedName>
</protein>
<sequence length="125" mass="13794">MRFLAGEIALEIPLAPPPPPPPQAASKLTKAHAAMTRTTTFRVCMIFLPAFFGNCLSNCSHANLRLIILIICCSFIKIVGGSTEKSLRILALSFKFWACVARGMQRDAKSGARHRARRKSLGRWP</sequence>